<keyword evidence="4" id="KW-0804">Transcription</keyword>
<evidence type="ECO:0000259" key="5">
    <source>
        <dbReference type="Pfam" id="PF04542"/>
    </source>
</evidence>
<dbReference type="SUPFAM" id="SSF88946">
    <property type="entry name" value="Sigma2 domain of RNA polymerase sigma factors"/>
    <property type="match status" value="1"/>
</dbReference>
<dbReference type="InterPro" id="IPR013249">
    <property type="entry name" value="RNA_pol_sigma70_r4_t2"/>
</dbReference>
<dbReference type="GO" id="GO:0006352">
    <property type="term" value="P:DNA-templated transcription initiation"/>
    <property type="evidence" value="ECO:0007669"/>
    <property type="project" value="InterPro"/>
</dbReference>
<dbReference type="InterPro" id="IPR013324">
    <property type="entry name" value="RNA_pol_sigma_r3/r4-like"/>
</dbReference>
<accession>A0A5N0T9R7</accession>
<dbReference type="NCBIfam" id="NF009170">
    <property type="entry name" value="PRK12517.1"/>
    <property type="match status" value="1"/>
</dbReference>
<evidence type="ECO:0000256" key="3">
    <source>
        <dbReference type="ARBA" id="ARBA00023082"/>
    </source>
</evidence>
<keyword evidence="2" id="KW-0805">Transcription regulation</keyword>
<dbReference type="Gene3D" id="1.10.10.10">
    <property type="entry name" value="Winged helix-like DNA-binding domain superfamily/Winged helix DNA-binding domain"/>
    <property type="match status" value="1"/>
</dbReference>
<dbReference type="GO" id="GO:0003677">
    <property type="term" value="F:DNA binding"/>
    <property type="evidence" value="ECO:0007669"/>
    <property type="project" value="InterPro"/>
</dbReference>
<dbReference type="InterPro" id="IPR013325">
    <property type="entry name" value="RNA_pol_sigma_r2"/>
</dbReference>
<comment type="caution">
    <text evidence="7">The sequence shown here is derived from an EMBL/GenBank/DDBJ whole genome shotgun (WGS) entry which is preliminary data.</text>
</comment>
<feature type="domain" description="RNA polymerase sigma-70 region 2" evidence="5">
    <location>
        <begin position="14"/>
        <end position="78"/>
    </location>
</feature>
<dbReference type="SUPFAM" id="SSF88659">
    <property type="entry name" value="Sigma3 and sigma4 domains of RNA polymerase sigma factors"/>
    <property type="match status" value="1"/>
</dbReference>
<dbReference type="PANTHER" id="PTHR43133:SF51">
    <property type="entry name" value="RNA POLYMERASE SIGMA FACTOR"/>
    <property type="match status" value="1"/>
</dbReference>
<dbReference type="GO" id="GO:0016987">
    <property type="term" value="F:sigma factor activity"/>
    <property type="evidence" value="ECO:0007669"/>
    <property type="project" value="UniProtKB-KW"/>
</dbReference>
<keyword evidence="3" id="KW-0731">Sigma factor</keyword>
<dbReference type="InterPro" id="IPR039425">
    <property type="entry name" value="RNA_pol_sigma-70-like"/>
</dbReference>
<dbReference type="PANTHER" id="PTHR43133">
    <property type="entry name" value="RNA POLYMERASE ECF-TYPE SIGMA FACTO"/>
    <property type="match status" value="1"/>
</dbReference>
<sequence>MRRVARKRADFDRLARQHGADLYRFAVWLCRDETLARDLVQETFLRAWRAVDSLKDEAAAKSWLITILRREYARTFERKVPPLVSIDALVIEDRDAATPQERVERQQLRQRILALPANYREPLVMQVVIGMSCEEIATELEISRSAVMTRLFRARGLLADRLEEDGEGNGSI</sequence>
<dbReference type="NCBIfam" id="TIGR02937">
    <property type="entry name" value="sigma70-ECF"/>
    <property type="match status" value="1"/>
</dbReference>
<dbReference type="InterPro" id="IPR036388">
    <property type="entry name" value="WH-like_DNA-bd_sf"/>
</dbReference>
<evidence type="ECO:0000256" key="1">
    <source>
        <dbReference type="ARBA" id="ARBA00010641"/>
    </source>
</evidence>
<dbReference type="Gene3D" id="1.10.1740.10">
    <property type="match status" value="1"/>
</dbReference>
<protein>
    <submittedName>
        <fullName evidence="7">Sigma-70 family RNA polymerase sigma factor</fullName>
    </submittedName>
</protein>
<proteinExistence type="inferred from homology"/>
<organism evidence="7 8">
    <name type="scientific">Marinihelvus fidelis</name>
    <dbReference type="NCBI Taxonomy" id="2613842"/>
    <lineage>
        <taxon>Bacteria</taxon>
        <taxon>Pseudomonadati</taxon>
        <taxon>Pseudomonadota</taxon>
        <taxon>Gammaproteobacteria</taxon>
        <taxon>Chromatiales</taxon>
        <taxon>Wenzhouxiangellaceae</taxon>
        <taxon>Marinihelvus</taxon>
    </lineage>
</organism>
<comment type="similarity">
    <text evidence="1">Belongs to the sigma-70 factor family. ECF subfamily.</text>
</comment>
<dbReference type="Proteomes" id="UP000325372">
    <property type="component" value="Unassembled WGS sequence"/>
</dbReference>
<dbReference type="Pfam" id="PF04542">
    <property type="entry name" value="Sigma70_r2"/>
    <property type="match status" value="1"/>
</dbReference>
<dbReference type="AlphaFoldDB" id="A0A5N0T9R7"/>
<reference evidence="7 8" key="1">
    <citation type="submission" date="2019-09" db="EMBL/GenBank/DDBJ databases">
        <title>Wenzhouxiangella sp. Genome sequencing and assembly.</title>
        <authorList>
            <person name="Zhang R."/>
        </authorList>
    </citation>
    <scope>NUCLEOTIDE SEQUENCE [LARGE SCALE GENOMIC DNA]</scope>
    <source>
        <strain evidence="7 8">W260</strain>
    </source>
</reference>
<dbReference type="CDD" id="cd06171">
    <property type="entry name" value="Sigma70_r4"/>
    <property type="match status" value="1"/>
</dbReference>
<feature type="domain" description="RNA polymerase sigma factor 70 region 4 type 2" evidence="6">
    <location>
        <begin position="105"/>
        <end position="155"/>
    </location>
</feature>
<keyword evidence="8" id="KW-1185">Reference proteome</keyword>
<dbReference type="InterPro" id="IPR014284">
    <property type="entry name" value="RNA_pol_sigma-70_dom"/>
</dbReference>
<gene>
    <name evidence="7" type="ORF">F3N42_09340</name>
</gene>
<dbReference type="EMBL" id="VYXP01000005">
    <property type="protein sequence ID" value="KAA9131511.1"/>
    <property type="molecule type" value="Genomic_DNA"/>
</dbReference>
<evidence type="ECO:0000256" key="4">
    <source>
        <dbReference type="ARBA" id="ARBA00023163"/>
    </source>
</evidence>
<name>A0A5N0T9R7_9GAMM</name>
<dbReference type="Pfam" id="PF08281">
    <property type="entry name" value="Sigma70_r4_2"/>
    <property type="match status" value="1"/>
</dbReference>
<evidence type="ECO:0000313" key="8">
    <source>
        <dbReference type="Proteomes" id="UP000325372"/>
    </source>
</evidence>
<dbReference type="InterPro" id="IPR007627">
    <property type="entry name" value="RNA_pol_sigma70_r2"/>
</dbReference>
<evidence type="ECO:0000256" key="2">
    <source>
        <dbReference type="ARBA" id="ARBA00023015"/>
    </source>
</evidence>
<evidence type="ECO:0000259" key="6">
    <source>
        <dbReference type="Pfam" id="PF08281"/>
    </source>
</evidence>
<evidence type="ECO:0000313" key="7">
    <source>
        <dbReference type="EMBL" id="KAA9131511.1"/>
    </source>
</evidence>